<dbReference type="Proteomes" id="UP000050525">
    <property type="component" value="Unassembled WGS sequence"/>
</dbReference>
<sequence>MGGSSLSGLFLGSPQCCKEDPQHLNWYTVVSLKCYYCPYGRICVNTIQECSRDQDRCLATFFPHQGTKAKRCAKQYECDLLMPGPPHTCCRTDLCNR</sequence>
<dbReference type="Gene3D" id="2.10.60.10">
    <property type="entry name" value="CD59"/>
    <property type="match status" value="1"/>
</dbReference>
<proteinExistence type="predicted"/>
<evidence type="ECO:0000313" key="2">
    <source>
        <dbReference type="Proteomes" id="UP000050525"/>
    </source>
</evidence>
<gene>
    <name evidence="1" type="ORF">Y1Q_0016828</name>
</gene>
<dbReference type="EMBL" id="AKHW03000678">
    <property type="protein sequence ID" value="KYO44710.1"/>
    <property type="molecule type" value="Genomic_DNA"/>
</dbReference>
<dbReference type="AlphaFoldDB" id="A0A151P6V6"/>
<reference evidence="1 2" key="1">
    <citation type="journal article" date="2012" name="Genome Biol.">
        <title>Sequencing three crocodilian genomes to illuminate the evolution of archosaurs and amniotes.</title>
        <authorList>
            <person name="St John J.A."/>
            <person name="Braun E.L."/>
            <person name="Isberg S.R."/>
            <person name="Miles L.G."/>
            <person name="Chong A.Y."/>
            <person name="Gongora J."/>
            <person name="Dalzell P."/>
            <person name="Moran C."/>
            <person name="Bed'hom B."/>
            <person name="Abzhanov A."/>
            <person name="Burgess S.C."/>
            <person name="Cooksey A.M."/>
            <person name="Castoe T.A."/>
            <person name="Crawford N.G."/>
            <person name="Densmore L.D."/>
            <person name="Drew J.C."/>
            <person name="Edwards S.V."/>
            <person name="Faircloth B.C."/>
            <person name="Fujita M.K."/>
            <person name="Greenwold M.J."/>
            <person name="Hoffmann F.G."/>
            <person name="Howard J.M."/>
            <person name="Iguchi T."/>
            <person name="Janes D.E."/>
            <person name="Khan S.Y."/>
            <person name="Kohno S."/>
            <person name="de Koning A.J."/>
            <person name="Lance S.L."/>
            <person name="McCarthy F.M."/>
            <person name="McCormack J.E."/>
            <person name="Merchant M.E."/>
            <person name="Peterson D.G."/>
            <person name="Pollock D.D."/>
            <person name="Pourmand N."/>
            <person name="Raney B.J."/>
            <person name="Roessler K.A."/>
            <person name="Sanford J.R."/>
            <person name="Sawyer R.H."/>
            <person name="Schmidt C.J."/>
            <person name="Triplett E.W."/>
            <person name="Tuberville T.D."/>
            <person name="Venegas-Anaya M."/>
            <person name="Howard J.T."/>
            <person name="Jarvis E.D."/>
            <person name="Guillette L.J.Jr."/>
            <person name="Glenn T.C."/>
            <person name="Green R.E."/>
            <person name="Ray D.A."/>
        </authorList>
    </citation>
    <scope>NUCLEOTIDE SEQUENCE [LARGE SCALE GENOMIC DNA]</scope>
    <source>
        <strain evidence="1">KSC_2009_1</strain>
    </source>
</reference>
<keyword evidence="2" id="KW-1185">Reference proteome</keyword>
<accession>A0A151P6V6</accession>
<name>A0A151P6V6_ALLMI</name>
<organism evidence="1 2">
    <name type="scientific">Alligator mississippiensis</name>
    <name type="common">American alligator</name>
    <dbReference type="NCBI Taxonomy" id="8496"/>
    <lineage>
        <taxon>Eukaryota</taxon>
        <taxon>Metazoa</taxon>
        <taxon>Chordata</taxon>
        <taxon>Craniata</taxon>
        <taxon>Vertebrata</taxon>
        <taxon>Euteleostomi</taxon>
        <taxon>Archelosauria</taxon>
        <taxon>Archosauria</taxon>
        <taxon>Crocodylia</taxon>
        <taxon>Alligatoridae</taxon>
        <taxon>Alligatorinae</taxon>
        <taxon>Alligator</taxon>
    </lineage>
</organism>
<dbReference type="SUPFAM" id="SSF57302">
    <property type="entry name" value="Snake toxin-like"/>
    <property type="match status" value="1"/>
</dbReference>
<protein>
    <submittedName>
        <fullName evidence="1">Ly6/PLAUR domain-containing protein 2-like</fullName>
    </submittedName>
</protein>
<evidence type="ECO:0000313" key="1">
    <source>
        <dbReference type="EMBL" id="KYO44710.1"/>
    </source>
</evidence>
<comment type="caution">
    <text evidence="1">The sequence shown here is derived from an EMBL/GenBank/DDBJ whole genome shotgun (WGS) entry which is preliminary data.</text>
</comment>
<dbReference type="InterPro" id="IPR045860">
    <property type="entry name" value="Snake_toxin-like_sf"/>
</dbReference>
<dbReference type="GO" id="GO:0030154">
    <property type="term" value="P:cell differentiation"/>
    <property type="evidence" value="ECO:0007669"/>
    <property type="project" value="UniProtKB-ARBA"/>
</dbReference>